<dbReference type="GO" id="GO:0060371">
    <property type="term" value="P:regulation of atrial cardiac muscle cell membrane depolarization"/>
    <property type="evidence" value="ECO:0007669"/>
    <property type="project" value="Ensembl"/>
</dbReference>
<dbReference type="InterPro" id="IPR001781">
    <property type="entry name" value="Znf_LIM"/>
</dbReference>
<dbReference type="PROSITE" id="PS00478">
    <property type="entry name" value="LIM_DOMAIN_1"/>
    <property type="match status" value="2"/>
</dbReference>
<dbReference type="GO" id="GO:0030308">
    <property type="term" value="P:negative regulation of cell growth"/>
    <property type="evidence" value="ECO:0007669"/>
    <property type="project" value="Ensembl"/>
</dbReference>
<reference evidence="12" key="1">
    <citation type="submission" date="2025-08" db="UniProtKB">
        <authorList>
            <consortium name="Ensembl"/>
        </authorList>
    </citation>
    <scope>IDENTIFICATION</scope>
</reference>
<dbReference type="GO" id="GO:0005634">
    <property type="term" value="C:nucleus"/>
    <property type="evidence" value="ECO:0007669"/>
    <property type="project" value="Ensembl"/>
</dbReference>
<keyword evidence="13" id="KW-1185">Reference proteome</keyword>
<keyword evidence="6 9" id="KW-0862">Zinc</keyword>
<evidence type="ECO:0000256" key="1">
    <source>
        <dbReference type="ARBA" id="ARBA00004496"/>
    </source>
</evidence>
<feature type="domain" description="LIM zinc-binding" evidence="11">
    <location>
        <begin position="38"/>
        <end position="99"/>
    </location>
</feature>
<dbReference type="InterPro" id="IPR042997">
    <property type="entry name" value="Fhl1"/>
</dbReference>
<comment type="subcellular location">
    <subcellularLocation>
        <location evidence="1">Cytoplasm</location>
    </subcellularLocation>
</comment>
<dbReference type="PROSITE" id="PS50023">
    <property type="entry name" value="LIM_DOMAIN_2"/>
    <property type="match status" value="2"/>
</dbReference>
<dbReference type="GO" id="GO:0007517">
    <property type="term" value="P:muscle organ development"/>
    <property type="evidence" value="ECO:0007669"/>
    <property type="project" value="InterPro"/>
</dbReference>
<accession>A0A7M4FW25</accession>
<dbReference type="GO" id="GO:0099104">
    <property type="term" value="F:potassium channel activator activity"/>
    <property type="evidence" value="ECO:0007669"/>
    <property type="project" value="Ensembl"/>
</dbReference>
<evidence type="ECO:0000256" key="6">
    <source>
        <dbReference type="ARBA" id="ARBA00022833"/>
    </source>
</evidence>
<evidence type="ECO:0000256" key="4">
    <source>
        <dbReference type="ARBA" id="ARBA00022737"/>
    </source>
</evidence>
<dbReference type="FunFam" id="2.10.110.10:FF:000052">
    <property type="entry name" value="Four and a half LIM domains 1"/>
    <property type="match status" value="1"/>
</dbReference>
<evidence type="ECO:0000256" key="3">
    <source>
        <dbReference type="ARBA" id="ARBA00022723"/>
    </source>
</evidence>
<dbReference type="GO" id="GO:2000134">
    <property type="term" value="P:negative regulation of G1/S transition of mitotic cell cycle"/>
    <property type="evidence" value="ECO:0007669"/>
    <property type="project" value="Ensembl"/>
</dbReference>
<dbReference type="GO" id="GO:0005886">
    <property type="term" value="C:plasma membrane"/>
    <property type="evidence" value="ECO:0007669"/>
    <property type="project" value="Ensembl"/>
</dbReference>
<dbReference type="GO" id="GO:0008270">
    <property type="term" value="F:zinc ion binding"/>
    <property type="evidence" value="ECO:0007669"/>
    <property type="project" value="UniProtKB-KW"/>
</dbReference>
<gene>
    <name evidence="12" type="primary">FHL1</name>
</gene>
<evidence type="ECO:0000259" key="11">
    <source>
        <dbReference type="PROSITE" id="PS50023"/>
    </source>
</evidence>
<keyword evidence="8 9" id="KW-0440">LIM domain</keyword>
<evidence type="ECO:0000256" key="7">
    <source>
        <dbReference type="ARBA" id="ARBA00022990"/>
    </source>
</evidence>
<keyword evidence="5" id="KW-0863">Zinc-finger</keyword>
<protein>
    <submittedName>
        <fullName evidence="12">Four and a half LIM domains 1</fullName>
    </submittedName>
</protein>
<dbReference type="GeneTree" id="ENSGT00940000154833"/>
<dbReference type="AlphaFoldDB" id="A0A7M4FW25"/>
<evidence type="ECO:0000256" key="9">
    <source>
        <dbReference type="PROSITE-ProRule" id="PRU00125"/>
    </source>
</evidence>
<dbReference type="InterPro" id="IPR056807">
    <property type="entry name" value="LIM_FHL1/2/3/5_N"/>
</dbReference>
<keyword evidence="2" id="KW-0963">Cytoplasm</keyword>
<dbReference type="GO" id="GO:0044325">
    <property type="term" value="F:transmembrane transporter binding"/>
    <property type="evidence" value="ECO:0007669"/>
    <property type="project" value="Ensembl"/>
</dbReference>
<dbReference type="FunFam" id="2.10.110.10:FF:000050">
    <property type="entry name" value="Four and a half LIM domains protein 1"/>
    <property type="match status" value="1"/>
</dbReference>
<evidence type="ECO:0000313" key="12">
    <source>
        <dbReference type="Ensembl" id="ENSCPRP00005011990.1"/>
    </source>
</evidence>
<dbReference type="PANTHER" id="PTHR47029:SF2">
    <property type="entry name" value="FOUR AND A HALF LIM DOMAINS PROTEIN 1"/>
    <property type="match status" value="1"/>
</dbReference>
<keyword evidence="7" id="KW-0007">Acetylation</keyword>
<name>A0A7M4FW25_CROPO</name>
<keyword evidence="3 9" id="KW-0479">Metal-binding</keyword>
<dbReference type="Gene3D" id="2.10.110.10">
    <property type="entry name" value="Cysteine Rich Protein"/>
    <property type="match status" value="2"/>
</dbReference>
<organism evidence="12 13">
    <name type="scientific">Crocodylus porosus</name>
    <name type="common">Saltwater crocodile</name>
    <name type="synonym">Estuarine crocodile</name>
    <dbReference type="NCBI Taxonomy" id="8502"/>
    <lineage>
        <taxon>Eukaryota</taxon>
        <taxon>Metazoa</taxon>
        <taxon>Chordata</taxon>
        <taxon>Craniata</taxon>
        <taxon>Vertebrata</taxon>
        <taxon>Euteleostomi</taxon>
        <taxon>Archelosauria</taxon>
        <taxon>Archosauria</taxon>
        <taxon>Crocodylia</taxon>
        <taxon>Longirostres</taxon>
        <taxon>Crocodylidae</taxon>
        <taxon>Crocodylus</taxon>
    </lineage>
</organism>
<feature type="domain" description="LIM zinc-binding" evidence="11">
    <location>
        <begin position="100"/>
        <end position="161"/>
    </location>
</feature>
<evidence type="ECO:0000313" key="13">
    <source>
        <dbReference type="Proteomes" id="UP000594220"/>
    </source>
</evidence>
<dbReference type="Proteomes" id="UP000594220">
    <property type="component" value="Unplaced"/>
</dbReference>
<sequence length="315" mass="34962">MSDRFDCHYCRESLHGKKYVQKEGRHCCVKCFEKFCANTCTECRKPIGADSKELHFKNRYWHDSCFHCTKCYASLVNEPFMLRENNKVWCSNCTAKDEAPRCKGCYKPIIAGDQNVEYKKSVWHKECFTCYQCKAVIGTGSFFPKGDDIYCVSCHEHKFAKTCAKCKNVSGPAVLGCLRSWVKAPQELCPSLVSAPVGGWRVWGVPLAWSKQPAGADPLGRTALGYRRLVPAMIPDLEAMSTGRFPGWVVGRVGSEERKGKGPASGTGEGTPHPGIWVPFTPGASLPAVLEQVCPRVPPAHHFRRHHLPGAALAL</sequence>
<dbReference type="GO" id="GO:0010972">
    <property type="term" value="P:negative regulation of G2/M transition of mitotic cell cycle"/>
    <property type="evidence" value="ECO:0007669"/>
    <property type="project" value="Ensembl"/>
</dbReference>
<reference evidence="12" key="2">
    <citation type="submission" date="2025-09" db="UniProtKB">
        <authorList>
            <consortium name="Ensembl"/>
        </authorList>
    </citation>
    <scope>IDENTIFICATION</scope>
</reference>
<evidence type="ECO:0000256" key="10">
    <source>
        <dbReference type="SAM" id="MobiDB-lite"/>
    </source>
</evidence>
<dbReference type="GO" id="GO:1901381">
    <property type="term" value="P:positive regulation of potassium ion transmembrane transport"/>
    <property type="evidence" value="ECO:0007669"/>
    <property type="project" value="Ensembl"/>
</dbReference>
<keyword evidence="4" id="KW-0677">Repeat</keyword>
<evidence type="ECO:0000256" key="8">
    <source>
        <dbReference type="ARBA" id="ARBA00023038"/>
    </source>
</evidence>
<dbReference type="SUPFAM" id="SSF57716">
    <property type="entry name" value="Glucocorticoid receptor-like (DNA-binding domain)"/>
    <property type="match status" value="3"/>
</dbReference>
<dbReference type="Pfam" id="PF25076">
    <property type="entry name" value="LIM_FHL2-3_N"/>
    <property type="match status" value="1"/>
</dbReference>
<proteinExistence type="predicted"/>
<dbReference type="SMART" id="SM00132">
    <property type="entry name" value="LIM"/>
    <property type="match status" value="2"/>
</dbReference>
<dbReference type="CDD" id="cd09424">
    <property type="entry name" value="LIM2_FHL1"/>
    <property type="match status" value="1"/>
</dbReference>
<evidence type="ECO:0000256" key="2">
    <source>
        <dbReference type="ARBA" id="ARBA00022490"/>
    </source>
</evidence>
<dbReference type="PANTHER" id="PTHR47029">
    <property type="entry name" value="FOUR AND A HALF LIM DOMAINS PROTEIN 1"/>
    <property type="match status" value="1"/>
</dbReference>
<feature type="region of interest" description="Disordered" evidence="10">
    <location>
        <begin position="254"/>
        <end position="276"/>
    </location>
</feature>
<dbReference type="GO" id="GO:0005829">
    <property type="term" value="C:cytosol"/>
    <property type="evidence" value="ECO:0007669"/>
    <property type="project" value="Ensembl"/>
</dbReference>
<evidence type="ECO:0000256" key="5">
    <source>
        <dbReference type="ARBA" id="ARBA00022771"/>
    </source>
</evidence>
<dbReference type="CDD" id="cd09344">
    <property type="entry name" value="LIM1_FHL1"/>
    <property type="match status" value="1"/>
</dbReference>
<dbReference type="Ensembl" id="ENSCPRT00005014133.1">
    <property type="protein sequence ID" value="ENSCPRP00005011990.1"/>
    <property type="gene ID" value="ENSCPRG00005008548.1"/>
</dbReference>
<dbReference type="Pfam" id="PF00412">
    <property type="entry name" value="LIM"/>
    <property type="match status" value="2"/>
</dbReference>